<dbReference type="InterPro" id="IPR050520">
    <property type="entry name" value="INO80/SWR1_helicase"/>
</dbReference>
<dbReference type="GO" id="GO:0010468">
    <property type="term" value="P:regulation of gene expression"/>
    <property type="evidence" value="ECO:0007669"/>
    <property type="project" value="UniProtKB-ARBA"/>
</dbReference>
<dbReference type="GO" id="GO:0042393">
    <property type="term" value="F:histone binding"/>
    <property type="evidence" value="ECO:0007669"/>
    <property type="project" value="TreeGrafter"/>
</dbReference>
<evidence type="ECO:0000256" key="3">
    <source>
        <dbReference type="ARBA" id="ARBA00022553"/>
    </source>
</evidence>
<dbReference type="GO" id="GO:0016887">
    <property type="term" value="F:ATP hydrolysis activity"/>
    <property type="evidence" value="ECO:0007669"/>
    <property type="project" value="TreeGrafter"/>
</dbReference>
<evidence type="ECO:0000256" key="11">
    <source>
        <dbReference type="ARBA" id="ARBA00023163"/>
    </source>
</evidence>
<feature type="compositionally biased region" description="Polar residues" evidence="14">
    <location>
        <begin position="459"/>
        <end position="476"/>
    </location>
</feature>
<dbReference type="SMART" id="SM00487">
    <property type="entry name" value="DEXDc"/>
    <property type="match status" value="1"/>
</dbReference>
<keyword evidence="5" id="KW-0378">Hydrolase</keyword>
<keyword evidence="13" id="KW-0175">Coiled coil</keyword>
<dbReference type="Pfam" id="PF00271">
    <property type="entry name" value="Helicase_C"/>
    <property type="match status" value="1"/>
</dbReference>
<feature type="compositionally biased region" description="Polar residues" evidence="14">
    <location>
        <begin position="1945"/>
        <end position="1954"/>
    </location>
</feature>
<keyword evidence="11" id="KW-0804">Transcription</keyword>
<feature type="compositionally biased region" description="Low complexity" evidence="14">
    <location>
        <begin position="2231"/>
        <end position="2240"/>
    </location>
</feature>
<comment type="similarity">
    <text evidence="2">Belongs to the SNF2/RAD54 helicase family. SWR1 subfamily.</text>
</comment>
<dbReference type="PROSITE" id="PS51194">
    <property type="entry name" value="HELICASE_CTER"/>
    <property type="match status" value="1"/>
</dbReference>
<feature type="region of interest" description="Disordered" evidence="14">
    <location>
        <begin position="1940"/>
        <end position="1963"/>
    </location>
</feature>
<feature type="compositionally biased region" description="Polar residues" evidence="14">
    <location>
        <begin position="2208"/>
        <end position="2217"/>
    </location>
</feature>
<evidence type="ECO:0000256" key="8">
    <source>
        <dbReference type="ARBA" id="ARBA00022853"/>
    </source>
</evidence>
<feature type="region of interest" description="Disordered" evidence="14">
    <location>
        <begin position="1705"/>
        <end position="1737"/>
    </location>
</feature>
<feature type="compositionally biased region" description="Basic and acidic residues" evidence="14">
    <location>
        <begin position="542"/>
        <end position="551"/>
    </location>
</feature>
<dbReference type="FunFam" id="3.40.50.300:FF:000529">
    <property type="entry name" value="helicase SRCAP isoform X1"/>
    <property type="match status" value="1"/>
</dbReference>
<dbReference type="GO" id="GO:0006338">
    <property type="term" value="P:chromatin remodeling"/>
    <property type="evidence" value="ECO:0007669"/>
    <property type="project" value="UniProtKB-ARBA"/>
</dbReference>
<evidence type="ECO:0000259" key="16">
    <source>
        <dbReference type="PROSITE" id="PS51194"/>
    </source>
</evidence>
<feature type="domain" description="HSA" evidence="17">
    <location>
        <begin position="176"/>
        <end position="248"/>
    </location>
</feature>
<feature type="domain" description="Helicase C-terminal" evidence="16">
    <location>
        <begin position="1431"/>
        <end position="1581"/>
    </location>
</feature>
<dbReference type="GO" id="GO:0003677">
    <property type="term" value="F:DNA binding"/>
    <property type="evidence" value="ECO:0007669"/>
    <property type="project" value="UniProtKB-KW"/>
</dbReference>
<dbReference type="SMART" id="SM00490">
    <property type="entry name" value="HELICc"/>
    <property type="match status" value="1"/>
</dbReference>
<feature type="region of interest" description="Disordered" evidence="14">
    <location>
        <begin position="2118"/>
        <end position="2147"/>
    </location>
</feature>
<dbReference type="CDD" id="cd18793">
    <property type="entry name" value="SF2_C_SNF"/>
    <property type="match status" value="1"/>
</dbReference>
<feature type="region of interest" description="Disordered" evidence="14">
    <location>
        <begin position="314"/>
        <end position="407"/>
    </location>
</feature>
<feature type="compositionally biased region" description="Polar residues" evidence="14">
    <location>
        <begin position="314"/>
        <end position="324"/>
    </location>
</feature>
<feature type="compositionally biased region" description="Polar residues" evidence="14">
    <location>
        <begin position="493"/>
        <end position="505"/>
    </location>
</feature>
<keyword evidence="4" id="KW-0547">Nucleotide-binding</keyword>
<feature type="compositionally biased region" description="Basic and acidic residues" evidence="14">
    <location>
        <begin position="389"/>
        <end position="398"/>
    </location>
</feature>
<dbReference type="PANTHER" id="PTHR45685:SF1">
    <property type="entry name" value="HELICASE SRCAP"/>
    <property type="match status" value="1"/>
</dbReference>
<dbReference type="InterPro" id="IPR049730">
    <property type="entry name" value="SNF2/RAD54-like_C"/>
</dbReference>
<dbReference type="Proteomes" id="UP000316759">
    <property type="component" value="Unassembled WGS sequence"/>
</dbReference>
<dbReference type="InterPro" id="IPR027417">
    <property type="entry name" value="P-loop_NTPase"/>
</dbReference>
<feature type="compositionally biased region" description="Low complexity" evidence="14">
    <location>
        <begin position="554"/>
        <end position="567"/>
    </location>
</feature>
<evidence type="ECO:0000256" key="2">
    <source>
        <dbReference type="ARBA" id="ARBA00009220"/>
    </source>
</evidence>
<evidence type="ECO:0000256" key="12">
    <source>
        <dbReference type="ARBA" id="ARBA00023242"/>
    </source>
</evidence>
<organism evidence="18 19">
    <name type="scientific">Fasciola gigantica</name>
    <name type="common">Giant liver fluke</name>
    <dbReference type="NCBI Taxonomy" id="46835"/>
    <lineage>
        <taxon>Eukaryota</taxon>
        <taxon>Metazoa</taxon>
        <taxon>Spiralia</taxon>
        <taxon>Lophotrochozoa</taxon>
        <taxon>Platyhelminthes</taxon>
        <taxon>Trematoda</taxon>
        <taxon>Digenea</taxon>
        <taxon>Plagiorchiida</taxon>
        <taxon>Echinostomata</taxon>
        <taxon>Echinostomatoidea</taxon>
        <taxon>Fasciolidae</taxon>
        <taxon>Fasciola</taxon>
    </lineage>
</organism>
<reference evidence="18 19" key="1">
    <citation type="submission" date="2019-04" db="EMBL/GenBank/DDBJ databases">
        <title>Annotation for the trematode Fasciola gigantica.</title>
        <authorList>
            <person name="Choi Y.-J."/>
        </authorList>
    </citation>
    <scope>NUCLEOTIDE SEQUENCE [LARGE SCALE GENOMIC DNA]</scope>
    <source>
        <strain evidence="18">Uganda_cow_1</strain>
    </source>
</reference>
<dbReference type="Pfam" id="PF07529">
    <property type="entry name" value="HSA"/>
    <property type="match status" value="1"/>
</dbReference>
<dbReference type="STRING" id="46835.A0A504Z031"/>
<keyword evidence="7" id="KW-0067">ATP-binding</keyword>
<dbReference type="GO" id="GO:0004386">
    <property type="term" value="F:helicase activity"/>
    <property type="evidence" value="ECO:0007669"/>
    <property type="project" value="UniProtKB-KW"/>
</dbReference>
<evidence type="ECO:0000256" key="5">
    <source>
        <dbReference type="ARBA" id="ARBA00022801"/>
    </source>
</evidence>
<dbReference type="PROSITE" id="PS51192">
    <property type="entry name" value="HELICASE_ATP_BIND_1"/>
    <property type="match status" value="1"/>
</dbReference>
<feature type="domain" description="Helicase ATP-binding" evidence="15">
    <location>
        <begin position="688"/>
        <end position="853"/>
    </location>
</feature>
<dbReference type="GO" id="GO:0010557">
    <property type="term" value="P:positive regulation of macromolecule biosynthetic process"/>
    <property type="evidence" value="ECO:0007669"/>
    <property type="project" value="UniProtKB-ARBA"/>
</dbReference>
<dbReference type="InterPro" id="IPR000330">
    <property type="entry name" value="SNF2_N"/>
</dbReference>
<name>A0A504Z031_FASGI</name>
<dbReference type="GO" id="GO:0005524">
    <property type="term" value="F:ATP binding"/>
    <property type="evidence" value="ECO:0007669"/>
    <property type="project" value="UniProtKB-KW"/>
</dbReference>
<dbReference type="OrthoDB" id="448448at2759"/>
<feature type="compositionally biased region" description="Polar residues" evidence="14">
    <location>
        <begin position="333"/>
        <end position="346"/>
    </location>
</feature>
<feature type="compositionally biased region" description="Basic and acidic residues" evidence="14">
    <location>
        <begin position="1979"/>
        <end position="1992"/>
    </location>
</feature>
<dbReference type="Pfam" id="PF00176">
    <property type="entry name" value="SNF2-rel_dom"/>
    <property type="match status" value="1"/>
</dbReference>
<evidence type="ECO:0000313" key="18">
    <source>
        <dbReference type="EMBL" id="TPP66096.1"/>
    </source>
</evidence>
<evidence type="ECO:0000256" key="13">
    <source>
        <dbReference type="SAM" id="Coils"/>
    </source>
</evidence>
<dbReference type="FunFam" id="3.40.50.10810:FF:000005">
    <property type="entry name" value="Photoperiod-independent early flowering 1"/>
    <property type="match status" value="1"/>
</dbReference>
<evidence type="ECO:0000259" key="15">
    <source>
        <dbReference type="PROSITE" id="PS51192"/>
    </source>
</evidence>
<dbReference type="EMBL" id="SUNJ01002285">
    <property type="protein sequence ID" value="TPP66096.1"/>
    <property type="molecule type" value="Genomic_DNA"/>
</dbReference>
<feature type="region of interest" description="Disordered" evidence="14">
    <location>
        <begin position="1975"/>
        <end position="2010"/>
    </location>
</feature>
<keyword evidence="10" id="KW-0238">DNA-binding</keyword>
<feature type="region of interest" description="Disordered" evidence="14">
    <location>
        <begin position="2169"/>
        <end position="2254"/>
    </location>
</feature>
<evidence type="ECO:0000259" key="17">
    <source>
        <dbReference type="PROSITE" id="PS51204"/>
    </source>
</evidence>
<feature type="region of interest" description="Disordered" evidence="14">
    <location>
        <begin position="451"/>
        <end position="636"/>
    </location>
</feature>
<dbReference type="PANTHER" id="PTHR45685">
    <property type="entry name" value="HELICASE SRCAP-RELATED"/>
    <property type="match status" value="1"/>
</dbReference>
<dbReference type="SMART" id="SM00573">
    <property type="entry name" value="HSA"/>
    <property type="match status" value="1"/>
</dbReference>
<dbReference type="InterPro" id="IPR014012">
    <property type="entry name" value="HSA_dom"/>
</dbReference>
<feature type="compositionally biased region" description="Acidic residues" evidence="14">
    <location>
        <begin position="373"/>
        <end position="388"/>
    </location>
</feature>
<keyword evidence="8" id="KW-0156">Chromatin regulator</keyword>
<evidence type="ECO:0000313" key="19">
    <source>
        <dbReference type="Proteomes" id="UP000316759"/>
    </source>
</evidence>
<feature type="compositionally biased region" description="Low complexity" evidence="14">
    <location>
        <begin position="2178"/>
        <end position="2198"/>
    </location>
</feature>
<keyword evidence="19" id="KW-1185">Reference proteome</keyword>
<dbReference type="Gene3D" id="3.40.50.300">
    <property type="entry name" value="P-loop containing nucleotide triphosphate hydrolases"/>
    <property type="match status" value="1"/>
</dbReference>
<dbReference type="InterPro" id="IPR038718">
    <property type="entry name" value="SNF2-like_sf"/>
</dbReference>
<keyword evidence="12" id="KW-0539">Nucleus</keyword>
<feature type="region of interest" description="Disordered" evidence="14">
    <location>
        <begin position="1875"/>
        <end position="1927"/>
    </location>
</feature>
<dbReference type="PROSITE" id="PS51204">
    <property type="entry name" value="HSA"/>
    <property type="match status" value="1"/>
</dbReference>
<dbReference type="InterPro" id="IPR014001">
    <property type="entry name" value="Helicase_ATP-bd"/>
</dbReference>
<feature type="compositionally biased region" description="Polar residues" evidence="14">
    <location>
        <begin position="1892"/>
        <end position="1901"/>
    </location>
</feature>
<evidence type="ECO:0000256" key="4">
    <source>
        <dbReference type="ARBA" id="ARBA00022741"/>
    </source>
</evidence>
<dbReference type="GO" id="GO:0000812">
    <property type="term" value="C:Swr1 complex"/>
    <property type="evidence" value="ECO:0007669"/>
    <property type="project" value="TreeGrafter"/>
</dbReference>
<protein>
    <submittedName>
        <fullName evidence="18">Helicase</fullName>
    </submittedName>
</protein>
<sequence length="2518" mass="281125">MESRGEALLSDNLIGATARVREELASLIRARLDLIQRTYHEELVELSFIQSGALLIDFHGWRSRRSQELMQALCSGHLDPDDLSLISDYMSGRISADVFFPPGECATNPVMSEADADSENEERGLDEASIFRLALREVNVLKRVVELKKAGLWSVSEDIPGAPELAHAESTPSMSSLAPPPENATRVFSDYLFAELRWLAEDFKRERQWKKSSAKKLALAAIKAYREKTERSLRAEREEAVRVRKLCASIARMVRDWWRQIDKIVHAKQQARLTVKRQQAMTTHLGRVLETTEEYTRWLTEGIAGAANATISTATTGGHASDSATDMPDSEVHSTQPNNSPSNAGLDSNRCRDGNPKQRQKPGAGTASSDSEFTADEETLAAAEDDEETIAREEEEARNGVGDPEVSTEAELAQLAADADCPIEDLIPAGYLEACLADLYKPEEKPVNHILDVDGKSAVDSSQPYEASANETQSENEFPVHNQERHERRLKYTQFTEKPSDSPSSHKVPLNQEEEIIQLQREAEMPLEALLEQFANQTGSPMKDDAERSDSELTSSTQGSDTTTSSGEESDDDRTTLTDASSDSESRDASLRELLSEDADNPPDAMNNLSSTDVAHPMINEPNETPKLSGDASHNEAEKNLETLTAEALQAQPTSNTLTSNDAKVPVPFLLTGGSLREYQLVGLTWLAAIFQKRLNGILADEMGLGKTIQTIALLAYLACEQGIWGPHLIVVPTSVILNWEIEFKRWCPGFKILTYFGHAKERRERRKGWTKTNAFHVCITSYRLAIQDAAVFKRKKWKYLILDEAQNIKNFKSQRWQTLLTFNSQRRLLLTGTPLQNSLMELWSLMHFLMPNIFQSHRDFQEWFASPLTGMIEGNSEYNEQLVARLHKVLRPFLLRRLKADVERQMPKKFEHILMCRLSRRQRFLYDDFMSLTSTRETLKSGQFLSVMNVLMQLRKVCNHPNLFETRPIISSFRVADHLLQWDLPRLIAEISHPFLVLASAANGASGLLGGATAFTEPSLDWLDRAGAAARLLGQINNLAEMARDLPTFVARRCRNLCADAKWIQVIDTLGVVDDVEGHRKSLFGLTKTKKLEVNQLHRKTPLFPKGVVKEVQEELTQHFNHGVDIMYPRLPTPLHVEPVFYEAAPPVRSCNSGMPKSVLRSRTVERQCRLTFMARINERRCDIADYTGHCAGRDSNQYGSRIGPDVVHLITQMVRSPSSFAIGNQYGQSTYSGLTEGWSLCCRSLSAWPSRSHVCNRRIQPSRIEQAACIPSDTSVNPCSQHHFVKEAPWSKYCSWDQDSVTLRMVLSSPEDHIDSLSIILQRFAFFVPAAISSGFRISLSSARYQSQWNQQEERLTRFLQSECLPPVCVPQELWASRSVGGTRAPFDHVPLSPIAWLLPVQLHRISTACRIQFPDPRLIQYDCGKLQRLDLLLRDLKSGNHRVLIFTQMARMLDILEQFLAYHGHHYLRLDGSTKVEQRQVLMERFNQDSSIFVFILSTRSGGLGVNLTGADTVIFYDSDWNPTMDAQAQDRCHRIGQTRDVHIYRLISELTVEENILRKANQKRFLSDVAIEGGRFTTAFFKQNTINELFAEPSGLEDLVIERQKQEAMRASRDSELISVPMAAENLESAPVPVLVTRSGRHVKPRGDAATIAALAPPPPVVTPVIEEKQLAALLETCEDENDRIAAKRAIDEAQAELAEFDETIPLADQTKARTDNGSIPDTPSELGAAEEPDPLTQYALKKQKCRAQNSTIDTTVIDPQTPEEESAEQIVERELAEFEAALRPIERFGIRNLEEQREDMLNEELEQAEAQLSESKETWRLDQLKALHVADEERAAMEEDEMLYCYGNYDPQAQVAELERLERLIAQEEQQALSSEPTRPRGRLSFSDKSSLTTKSGTKRSYGVNKSMRRTDTSGTEPFADEDFANDRFVPSKRGAGVTWDTQPNFVDSSDSDDRLPKVVSDVGPAFRGLTKARRPDEPRTIQHWEEQEFSSDGFPSEEEEEDWGAQISRRLENVKQRDKVNKRKRPSISFFRPNKIPKVDSVLHSPATVQNRSALRIESDPGILRRDRFCAEDGSMRTNADTVSVPVDVSPQPSSCPLVRTPMKQFVVKESGLPERGQTAVEPTSRPNTVPIETVSASSRSPMDRSVFDVLGAHRIQNRAHWSTSGTVNALPSPRGSRSGSSVQSSPQRPQQLDTSRMDGLLQSSRNQSPHSRPVVLKTPIPQQSVTSNSGSSSAAVPRTTSDDCMVPVPRVSTLYTRKPLPSSAQTPPEPAIPVQSVFNGTRESIPAGQLFTPTGQPVFVITRQMKTASGEVFQQRFTHPVIPPPQFVRVVNRLSQPTSSMVIPVSHSASVTVRTTTTSPLGTPAGRVFPLNSTPAAKGNLFIPVQLLNERDTSPQLIGTVGAAAPIDLNSSAPSSTRIVSVTSTNSSAIPIIRRINCQITSPTPVLRLVNAEPHQAPIAVRPSFTPTVPQVAPVVRPSVVTGLRLVQSQPGPRYVPNQLVRARFLSPSDR</sequence>
<dbReference type="CDD" id="cd18003">
    <property type="entry name" value="DEXQc_SRCAP"/>
    <property type="match status" value="1"/>
</dbReference>
<dbReference type="InterPro" id="IPR001650">
    <property type="entry name" value="Helicase_C-like"/>
</dbReference>
<proteinExistence type="inferred from homology"/>
<evidence type="ECO:0000256" key="14">
    <source>
        <dbReference type="SAM" id="MobiDB-lite"/>
    </source>
</evidence>
<evidence type="ECO:0000256" key="6">
    <source>
        <dbReference type="ARBA" id="ARBA00022806"/>
    </source>
</evidence>
<evidence type="ECO:0000256" key="10">
    <source>
        <dbReference type="ARBA" id="ARBA00023125"/>
    </source>
</evidence>
<accession>A0A504Z031</accession>
<keyword evidence="6 18" id="KW-0347">Helicase</keyword>
<evidence type="ECO:0000256" key="7">
    <source>
        <dbReference type="ARBA" id="ARBA00022840"/>
    </source>
</evidence>
<evidence type="ECO:0000256" key="1">
    <source>
        <dbReference type="ARBA" id="ARBA00004123"/>
    </source>
</evidence>
<evidence type="ECO:0000256" key="9">
    <source>
        <dbReference type="ARBA" id="ARBA00023015"/>
    </source>
</evidence>
<dbReference type="GO" id="GO:0140096">
    <property type="term" value="F:catalytic activity, acting on a protein"/>
    <property type="evidence" value="ECO:0007669"/>
    <property type="project" value="UniProtKB-ARBA"/>
</dbReference>
<keyword evidence="9" id="KW-0805">Transcription regulation</keyword>
<feature type="coiled-coil region" evidence="13">
    <location>
        <begin position="1795"/>
        <end position="1827"/>
    </location>
</feature>
<dbReference type="SUPFAM" id="SSF52540">
    <property type="entry name" value="P-loop containing nucleoside triphosphate hydrolases"/>
    <property type="match status" value="2"/>
</dbReference>
<gene>
    <name evidence="18" type="ORF">FGIG_05722</name>
</gene>
<feature type="compositionally biased region" description="Basic and acidic residues" evidence="14">
    <location>
        <begin position="584"/>
        <end position="595"/>
    </location>
</feature>
<comment type="subcellular location">
    <subcellularLocation>
        <location evidence="1">Nucleus</location>
    </subcellularLocation>
</comment>
<comment type="caution">
    <text evidence="18">The sequence shown here is derived from an EMBL/GenBank/DDBJ whole genome shotgun (WGS) entry which is preliminary data.</text>
</comment>
<dbReference type="Gene3D" id="3.40.50.10810">
    <property type="entry name" value="Tandem AAA-ATPase domain"/>
    <property type="match status" value="1"/>
</dbReference>
<keyword evidence="3" id="KW-0597">Phosphoprotein</keyword>